<gene>
    <name evidence="1" type="ORF">AABB31_06365</name>
</gene>
<keyword evidence="2" id="KW-1185">Reference proteome</keyword>
<sequence>MRKLRFCEILWITRTYIDGSVIHLSRPTKIAPGGRCHSLFETIRGQQKPCLPPPYRFAHLCRLRKCATASSRVTQPDTFDSTAAHFCCNRLPSTFGARRYVNQPRYGLEARTALALHHHAQNKKGRV</sequence>
<accession>A0AAN0MBF9</accession>
<evidence type="ECO:0000313" key="2">
    <source>
        <dbReference type="Proteomes" id="UP001470809"/>
    </source>
</evidence>
<dbReference type="EMBL" id="CP151767">
    <property type="protein sequence ID" value="WZU68510.1"/>
    <property type="molecule type" value="Genomic_DNA"/>
</dbReference>
<name>A0AAN0MBF9_9RHOB</name>
<reference evidence="1" key="1">
    <citation type="submission" date="2024-04" db="EMBL/GenBank/DDBJ databases">
        <title>Phylogenomic analyses of a clade within the roseobacter group suggest taxonomic reassignments of species of the genera Aestuariivita, Citreicella, Loktanella, Nautella, Pelagibaca, Ruegeria, Thalassobius, Thiobacimonas and Tropicibacter, and the proposal o.</title>
        <authorList>
            <person name="Jeon C.O."/>
        </authorList>
    </citation>
    <scope>NUCLEOTIDE SEQUENCE</scope>
    <source>
        <strain evidence="1">SS1-5</strain>
    </source>
</reference>
<organism evidence="1 2">
    <name type="scientific">Yoonia rhodophyticola</name>
    <dbReference type="NCBI Taxonomy" id="3137370"/>
    <lineage>
        <taxon>Bacteria</taxon>
        <taxon>Pseudomonadati</taxon>
        <taxon>Pseudomonadota</taxon>
        <taxon>Alphaproteobacteria</taxon>
        <taxon>Rhodobacterales</taxon>
        <taxon>Paracoccaceae</taxon>
        <taxon>Yoonia</taxon>
    </lineage>
</organism>
<protein>
    <submittedName>
        <fullName evidence="1">Uncharacterized protein</fullName>
    </submittedName>
</protein>
<dbReference type="AlphaFoldDB" id="A0AAN0MBF9"/>
<proteinExistence type="predicted"/>
<dbReference type="Proteomes" id="UP001470809">
    <property type="component" value="Chromosome"/>
</dbReference>
<evidence type="ECO:0000313" key="1">
    <source>
        <dbReference type="EMBL" id="WZU68510.1"/>
    </source>
</evidence>